<dbReference type="OrthoDB" id="8900715at2"/>
<dbReference type="Proteomes" id="UP000318199">
    <property type="component" value="Unassembled WGS sequence"/>
</dbReference>
<comment type="caution">
    <text evidence="2">The sequence shown here is derived from an EMBL/GenBank/DDBJ whole genome shotgun (WGS) entry which is preliminary data.</text>
</comment>
<name>A0A562ZU69_9BURK</name>
<dbReference type="RefSeq" id="WP_145892506.1">
    <property type="nucleotide sequence ID" value="NZ_VOBQ01000005.1"/>
</dbReference>
<evidence type="ECO:0000313" key="2">
    <source>
        <dbReference type="EMBL" id="TWO71947.1"/>
    </source>
</evidence>
<feature type="chain" id="PRO_5022002683" evidence="1">
    <location>
        <begin position="24"/>
        <end position="237"/>
    </location>
</feature>
<protein>
    <submittedName>
        <fullName evidence="2">Uncharacterized protein</fullName>
    </submittedName>
</protein>
<evidence type="ECO:0000256" key="1">
    <source>
        <dbReference type="SAM" id="SignalP"/>
    </source>
</evidence>
<dbReference type="AlphaFoldDB" id="A0A562ZU69"/>
<proteinExistence type="predicted"/>
<feature type="signal peptide" evidence="1">
    <location>
        <begin position="1"/>
        <end position="23"/>
    </location>
</feature>
<gene>
    <name evidence="2" type="ORF">FN976_08135</name>
</gene>
<keyword evidence="3" id="KW-1185">Reference proteome</keyword>
<dbReference type="EMBL" id="VOBQ01000005">
    <property type="protein sequence ID" value="TWO71947.1"/>
    <property type="molecule type" value="Genomic_DNA"/>
</dbReference>
<accession>A0A562ZU69</accession>
<organism evidence="2 3">
    <name type="scientific">Caenimonas sedimenti</name>
    <dbReference type="NCBI Taxonomy" id="2596921"/>
    <lineage>
        <taxon>Bacteria</taxon>
        <taxon>Pseudomonadati</taxon>
        <taxon>Pseudomonadota</taxon>
        <taxon>Betaproteobacteria</taxon>
        <taxon>Burkholderiales</taxon>
        <taxon>Comamonadaceae</taxon>
        <taxon>Caenimonas</taxon>
    </lineage>
</organism>
<evidence type="ECO:0000313" key="3">
    <source>
        <dbReference type="Proteomes" id="UP000318199"/>
    </source>
</evidence>
<keyword evidence="1" id="KW-0732">Signal</keyword>
<reference evidence="2 3" key="1">
    <citation type="submission" date="2019-07" db="EMBL/GenBank/DDBJ databases">
        <title>Caenimonas sedimenti sp. nov., isolated from activated sludge.</title>
        <authorList>
            <person name="Xu J."/>
        </authorList>
    </citation>
    <scope>NUCLEOTIDE SEQUENCE [LARGE SCALE GENOMIC DNA]</scope>
    <source>
        <strain evidence="2 3">HX-9-20</strain>
    </source>
</reference>
<sequence length="237" mass="25798">MAIPRPFTFLLLAAVLAAGPAHAQDTAESRQLAPGFTTRPAATRLVVLPADMELFSISAGGVTEPRADWTEAAQKHFSDALQAHKGRLGVQAPAPTPAQMDEFSDVLALHRAVADAVFIHHTQSSMRLPTKQRRLDWSLGSESVQALRERTGADYALFTWIRDSYASPERKATMVAMALLGSFMLGGEQVGYASLVDLKTGRVVWFNELSRMSGDLREPQPAAETVEALLKGFPKQQ</sequence>